<proteinExistence type="predicted"/>
<reference evidence="2 3" key="1">
    <citation type="submission" date="2015-08" db="EMBL/GenBank/DDBJ databases">
        <title>Next Generation Sequencing and Analysis of the Genome of Puccinia sorghi L Schw, the Causal Agent of Maize Common Rust.</title>
        <authorList>
            <person name="Rochi L."/>
            <person name="Burguener G."/>
            <person name="Darino M."/>
            <person name="Turjanski A."/>
            <person name="Kreff E."/>
            <person name="Dieguez M.J."/>
            <person name="Sacco F."/>
        </authorList>
    </citation>
    <scope>NUCLEOTIDE SEQUENCE [LARGE SCALE GENOMIC DNA]</scope>
    <source>
        <strain evidence="2 3">RO10H11247</strain>
    </source>
</reference>
<dbReference type="OrthoDB" id="3247418at2759"/>
<evidence type="ECO:0000313" key="3">
    <source>
        <dbReference type="Proteomes" id="UP000037035"/>
    </source>
</evidence>
<dbReference type="EMBL" id="LAVV01001109">
    <property type="protein sequence ID" value="KNZ63813.1"/>
    <property type="molecule type" value="Genomic_DNA"/>
</dbReference>
<evidence type="ECO:0000313" key="2">
    <source>
        <dbReference type="EMBL" id="KNZ63813.1"/>
    </source>
</evidence>
<organism evidence="2 3">
    <name type="scientific">Puccinia sorghi</name>
    <dbReference type="NCBI Taxonomy" id="27349"/>
    <lineage>
        <taxon>Eukaryota</taxon>
        <taxon>Fungi</taxon>
        <taxon>Dikarya</taxon>
        <taxon>Basidiomycota</taxon>
        <taxon>Pucciniomycotina</taxon>
        <taxon>Pucciniomycetes</taxon>
        <taxon>Pucciniales</taxon>
        <taxon>Pucciniaceae</taxon>
        <taxon>Puccinia</taxon>
    </lineage>
</organism>
<feature type="region of interest" description="Disordered" evidence="1">
    <location>
        <begin position="1"/>
        <end position="25"/>
    </location>
</feature>
<accession>A0A0L6VSX7</accession>
<protein>
    <submittedName>
        <fullName evidence="2">Uncharacterized protein</fullName>
    </submittedName>
</protein>
<evidence type="ECO:0000256" key="1">
    <source>
        <dbReference type="SAM" id="MobiDB-lite"/>
    </source>
</evidence>
<dbReference type="STRING" id="27349.A0A0L6VSX7"/>
<keyword evidence="3" id="KW-1185">Reference proteome</keyword>
<dbReference type="Proteomes" id="UP000037035">
    <property type="component" value="Unassembled WGS sequence"/>
</dbReference>
<dbReference type="VEuPathDB" id="FungiDB:VP01_1099g3"/>
<comment type="caution">
    <text evidence="2">The sequence shown here is derived from an EMBL/GenBank/DDBJ whole genome shotgun (WGS) entry which is preliminary data.</text>
</comment>
<sequence length="237" mass="26730">MIAYNPKPKHRAPKQASKPPTVQDSLEEVKKTIIEMMMSYPIMQAHSQETVNQTAHPKSRCSRKQSQPVHYCQCGQLPRQQINSCILTAKQTNGPDQNLLNWTTVTIPIVVGVSNSNLLLHFNQCLPQINIPTFISCAIPVLGQASNGDKWRKPFTIQPPLQPSAQAHYFFRHHCAVPLTQPAPIHYATLQGQKSIAYKAYLITYRLKLFPDSPLVPNHHISLHIPWSCLSLVEISF</sequence>
<dbReference type="AlphaFoldDB" id="A0A0L6VSX7"/>
<gene>
    <name evidence="2" type="ORF">VP01_1099g3</name>
</gene>
<name>A0A0L6VSX7_9BASI</name>